<sequence>MASPVNITDEPLSPSGRLFLQPEMNTIIHCALGVKNSMDVDAIKSAIKNSILAKHPRFCSLLVHDKNGLEHWRRTEVDFDKHIIFVGNPTATITTAKEAEKMVNDYIADLSVSSPLSMDKPLWEIHIMWEPRCAIFRLHHAIGDGIELMSMLVGSCRKVEDPEAIPSLDTVNGKNWRGSGRKWKDCRGILMGLLKMVLLNLVFCLELVLRSLWVGDRKTVISGGDGVELWPRKVATAHFLMEDMKVVKKAIANATINDVLLGVISAGLSTYLEHRSPTSLQENQRLTGVAMVNLREQLGLQDLTKMLESNPKSRRGNKFGIILLPIYYNKGVEPLQHVIRAKATIDRKKQTFEAHLSYKVADFAISLLGSKFVSYFNYRIHCNSSFVISNVVGPKEEATIAANPITYLRANTTSLPQALAMHMVSYAGRADMQIVVAKDIIPDPQFLAKCFEDSLLDMKEAAVATLTSLGGS</sequence>
<comment type="caution">
    <text evidence="1">The sequence shown here is derived from an EMBL/GenBank/DDBJ whole genome shotgun (WGS) entry which is preliminary data.</text>
</comment>
<evidence type="ECO:0000313" key="2">
    <source>
        <dbReference type="Proteomes" id="UP000091857"/>
    </source>
</evidence>
<proteinExistence type="predicted"/>
<protein>
    <submittedName>
        <fullName evidence="1">Uncharacterized protein</fullName>
    </submittedName>
</protein>
<dbReference type="Proteomes" id="UP000091857">
    <property type="component" value="Chromosome 7"/>
</dbReference>
<keyword evidence="2" id="KW-1185">Reference proteome</keyword>
<organism evidence="1 2">
    <name type="scientific">Manihot esculenta</name>
    <name type="common">Cassava</name>
    <name type="synonym">Jatropha manihot</name>
    <dbReference type="NCBI Taxonomy" id="3983"/>
    <lineage>
        <taxon>Eukaryota</taxon>
        <taxon>Viridiplantae</taxon>
        <taxon>Streptophyta</taxon>
        <taxon>Embryophyta</taxon>
        <taxon>Tracheophyta</taxon>
        <taxon>Spermatophyta</taxon>
        <taxon>Magnoliopsida</taxon>
        <taxon>eudicotyledons</taxon>
        <taxon>Gunneridae</taxon>
        <taxon>Pentapetalae</taxon>
        <taxon>rosids</taxon>
        <taxon>fabids</taxon>
        <taxon>Malpighiales</taxon>
        <taxon>Euphorbiaceae</taxon>
        <taxon>Crotonoideae</taxon>
        <taxon>Manihoteae</taxon>
        <taxon>Manihot</taxon>
    </lineage>
</organism>
<gene>
    <name evidence="1" type="ORF">MANES_07G077200v8</name>
</gene>
<evidence type="ECO:0000313" key="1">
    <source>
        <dbReference type="EMBL" id="KAG8650835.1"/>
    </source>
</evidence>
<name>A0ACB7HF14_MANES</name>
<reference evidence="2" key="1">
    <citation type="journal article" date="2016" name="Nat. Biotechnol.">
        <title>Sequencing wild and cultivated cassava and related species reveals extensive interspecific hybridization and genetic diversity.</title>
        <authorList>
            <person name="Bredeson J.V."/>
            <person name="Lyons J.B."/>
            <person name="Prochnik S.E."/>
            <person name="Wu G.A."/>
            <person name="Ha C.M."/>
            <person name="Edsinger-Gonzales E."/>
            <person name="Grimwood J."/>
            <person name="Schmutz J."/>
            <person name="Rabbi I.Y."/>
            <person name="Egesi C."/>
            <person name="Nauluvula P."/>
            <person name="Lebot V."/>
            <person name="Ndunguru J."/>
            <person name="Mkamilo G."/>
            <person name="Bart R.S."/>
            <person name="Setter T.L."/>
            <person name="Gleadow R.M."/>
            <person name="Kulakow P."/>
            <person name="Ferguson M.E."/>
            <person name="Rounsley S."/>
            <person name="Rokhsar D.S."/>
        </authorList>
    </citation>
    <scope>NUCLEOTIDE SEQUENCE [LARGE SCALE GENOMIC DNA]</scope>
    <source>
        <strain evidence="2">cv. AM560-2</strain>
    </source>
</reference>
<dbReference type="EMBL" id="CM004393">
    <property type="protein sequence ID" value="KAG8650835.1"/>
    <property type="molecule type" value="Genomic_DNA"/>
</dbReference>
<accession>A0ACB7HF14</accession>